<name>A0A9E2SG07_9BACT</name>
<dbReference type="AlphaFoldDB" id="A0A9E2SG07"/>
<reference evidence="1" key="1">
    <citation type="submission" date="2021-06" db="EMBL/GenBank/DDBJ databases">
        <authorList>
            <person name="Huq M.A."/>
        </authorList>
    </citation>
    <scope>NUCLEOTIDE SEQUENCE</scope>
    <source>
        <strain evidence="1">MAH-26</strain>
    </source>
</reference>
<sequence>MEHYFELPVNYEGIEQSFKGRLVTFGYDYKFYIVVNGHEIVFESDEDGSYRAITKSSDHKKPVDTKLLEAIILALHQISLS</sequence>
<keyword evidence="2" id="KW-1185">Reference proteome</keyword>
<gene>
    <name evidence="1" type="ORF">KTO63_25950</name>
</gene>
<protein>
    <submittedName>
        <fullName evidence="1">Uncharacterized protein</fullName>
    </submittedName>
</protein>
<evidence type="ECO:0000313" key="1">
    <source>
        <dbReference type="EMBL" id="MBV4360635.1"/>
    </source>
</evidence>
<dbReference type="RefSeq" id="WP_217795202.1">
    <property type="nucleotide sequence ID" value="NZ_JAHSPG010000018.1"/>
</dbReference>
<dbReference type="Proteomes" id="UP000812270">
    <property type="component" value="Unassembled WGS sequence"/>
</dbReference>
<evidence type="ECO:0000313" key="2">
    <source>
        <dbReference type="Proteomes" id="UP000812270"/>
    </source>
</evidence>
<comment type="caution">
    <text evidence="1">The sequence shown here is derived from an EMBL/GenBank/DDBJ whole genome shotgun (WGS) entry which is preliminary data.</text>
</comment>
<dbReference type="EMBL" id="JAHSPG010000018">
    <property type="protein sequence ID" value="MBV4360635.1"/>
    <property type="molecule type" value="Genomic_DNA"/>
</dbReference>
<proteinExistence type="predicted"/>
<organism evidence="1 2">
    <name type="scientific">Pinibacter aurantiacus</name>
    <dbReference type="NCBI Taxonomy" id="2851599"/>
    <lineage>
        <taxon>Bacteria</taxon>
        <taxon>Pseudomonadati</taxon>
        <taxon>Bacteroidota</taxon>
        <taxon>Chitinophagia</taxon>
        <taxon>Chitinophagales</taxon>
        <taxon>Chitinophagaceae</taxon>
        <taxon>Pinibacter</taxon>
    </lineage>
</organism>
<accession>A0A9E2SG07</accession>